<dbReference type="CDD" id="cd12148">
    <property type="entry name" value="fungal_TF_MHR"/>
    <property type="match status" value="1"/>
</dbReference>
<keyword evidence="2" id="KW-0539">Nucleus</keyword>
<comment type="subcellular location">
    <subcellularLocation>
        <location evidence="1">Nucleus</location>
    </subcellularLocation>
</comment>
<name>A0A9W8QAD1_AKAMU</name>
<dbReference type="GeneID" id="80890000"/>
<protein>
    <recommendedName>
        <fullName evidence="4">Zn(2)-C6 fungal-type domain-containing protein</fullName>
    </recommendedName>
</protein>
<dbReference type="PROSITE" id="PS00463">
    <property type="entry name" value="ZN2_CY6_FUNGAL_1"/>
    <property type="match status" value="1"/>
</dbReference>
<feature type="compositionally biased region" description="Polar residues" evidence="3">
    <location>
        <begin position="173"/>
        <end position="183"/>
    </location>
</feature>
<dbReference type="SMART" id="SM00066">
    <property type="entry name" value="GAL4"/>
    <property type="match status" value="1"/>
</dbReference>
<dbReference type="InterPro" id="IPR001138">
    <property type="entry name" value="Zn2Cys6_DnaBD"/>
</dbReference>
<accession>A0A9W8QAD1</accession>
<feature type="region of interest" description="Disordered" evidence="3">
    <location>
        <begin position="69"/>
        <end position="191"/>
    </location>
</feature>
<dbReference type="GO" id="GO:0045944">
    <property type="term" value="P:positive regulation of transcription by RNA polymerase II"/>
    <property type="evidence" value="ECO:0007669"/>
    <property type="project" value="TreeGrafter"/>
</dbReference>
<dbReference type="InterPro" id="IPR021858">
    <property type="entry name" value="Fun_TF"/>
</dbReference>
<comment type="caution">
    <text evidence="5">The sequence shown here is derived from an EMBL/GenBank/DDBJ whole genome shotgun (WGS) entry which is preliminary data.</text>
</comment>
<reference evidence="5" key="1">
    <citation type="journal article" date="2023" name="Access Microbiol">
        <title>De-novo genome assembly for Akanthomyces muscarius, a biocontrol agent of insect agricultural pests.</title>
        <authorList>
            <person name="Erdos Z."/>
            <person name="Studholme D.J."/>
            <person name="Raymond B."/>
            <person name="Sharma M."/>
        </authorList>
    </citation>
    <scope>NUCLEOTIDE SEQUENCE</scope>
    <source>
        <strain evidence="5">Ve6</strain>
    </source>
</reference>
<feature type="compositionally biased region" description="Polar residues" evidence="3">
    <location>
        <begin position="92"/>
        <end position="116"/>
    </location>
</feature>
<dbReference type="InterPro" id="IPR036864">
    <property type="entry name" value="Zn2-C6_fun-type_DNA-bd_sf"/>
</dbReference>
<dbReference type="KEGG" id="amus:LMH87_002841"/>
<gene>
    <name evidence="5" type="ORF">LMH87_002841</name>
</gene>
<dbReference type="PROSITE" id="PS50048">
    <property type="entry name" value="ZN2_CY6_FUNGAL_2"/>
    <property type="match status" value="1"/>
</dbReference>
<dbReference type="PANTHER" id="PTHR37534">
    <property type="entry name" value="TRANSCRIPTIONAL ACTIVATOR PROTEIN UGA3"/>
    <property type="match status" value="1"/>
</dbReference>
<dbReference type="RefSeq" id="XP_056051307.1">
    <property type="nucleotide sequence ID" value="XM_056194361.1"/>
</dbReference>
<dbReference type="GO" id="GO:0000976">
    <property type="term" value="F:transcription cis-regulatory region binding"/>
    <property type="evidence" value="ECO:0007669"/>
    <property type="project" value="TreeGrafter"/>
</dbReference>
<feature type="domain" description="Zn(2)-C6 fungal-type" evidence="4">
    <location>
        <begin position="33"/>
        <end position="63"/>
    </location>
</feature>
<evidence type="ECO:0000313" key="6">
    <source>
        <dbReference type="Proteomes" id="UP001144673"/>
    </source>
</evidence>
<evidence type="ECO:0000256" key="1">
    <source>
        <dbReference type="ARBA" id="ARBA00004123"/>
    </source>
</evidence>
<evidence type="ECO:0000259" key="4">
    <source>
        <dbReference type="PROSITE" id="PS50048"/>
    </source>
</evidence>
<dbReference type="SUPFAM" id="SSF57701">
    <property type="entry name" value="Zn2/Cys6 DNA-binding domain"/>
    <property type="match status" value="1"/>
</dbReference>
<dbReference type="GO" id="GO:0008270">
    <property type="term" value="F:zinc ion binding"/>
    <property type="evidence" value="ECO:0007669"/>
    <property type="project" value="InterPro"/>
</dbReference>
<dbReference type="GO" id="GO:0005634">
    <property type="term" value="C:nucleus"/>
    <property type="evidence" value="ECO:0007669"/>
    <property type="project" value="UniProtKB-SubCell"/>
</dbReference>
<evidence type="ECO:0000256" key="2">
    <source>
        <dbReference type="ARBA" id="ARBA00023242"/>
    </source>
</evidence>
<feature type="compositionally biased region" description="Polar residues" evidence="3">
    <location>
        <begin position="154"/>
        <end position="165"/>
    </location>
</feature>
<dbReference type="EMBL" id="JAJHUN010000010">
    <property type="protein sequence ID" value="KAJ4148366.1"/>
    <property type="molecule type" value="Genomic_DNA"/>
</dbReference>
<sequence length="699" mass="77866">MRRQVQPHKGRDPARRFTRNRLSRGRGLRETTGCLTCRRRHVKCDEAKPKCKACSRIDKPCAWPDAAPSVSDIDGEKSTSTQSRQDSHDTAVQETESAEYSVSTDRQPQAETSENGFASPGCNVLELSPVTSPNSQRNATERWSDRSDLAARVSNVTTQSHTNPTPVIHTDPLQRSLSSTHGDNSPGADRATEYILSPSSIQSIPQTLGASPNLHSLGPFTNDWTHADSAAQQSFNVDDAASAWASLLLRDASSRIDGGGDTGLELPGLDLNGALGPSIRPLPPAPAVRVSDQQQGGTFTAERPAIQGSSLGAHATGLQYEHDKPWQSSVSLKLEKHEYLLFHDFVQNLSLWMDFFDPQRPFGTIVPHLAMRNVGLMNAILALSIRHLSLNVRFQPKDSRPQDPLDALPFYFMTLHYIREAMQYDSYKSSLELLATASIVSAYEMLDGSSTDWERHLRGLSCIQHSQGIHGDSGGLKQAVWWTWLCQDVWAAWREGRKPLTTWRPDKQLSELDNFELAARSVYLFAQTVGFCSKEEIALGQQDAKARLAKAQGLQLSLNRWHKCLPPDFNSLPLDTSTYDGVFEPMWIHPPNFGVAVQLYHCSRVLILTNSPCLGGMAEYQKQRKELDQHIGSICGIAVHLKGDPESVMCSQALFIAGLFIIEQRQREAVLEMLESCWRRAGWPHESLSVELQRRWNED</sequence>
<feature type="compositionally biased region" description="Basic and acidic residues" evidence="3">
    <location>
        <begin position="139"/>
        <end position="149"/>
    </location>
</feature>
<dbReference type="Proteomes" id="UP001144673">
    <property type="component" value="Chromosome 3"/>
</dbReference>
<dbReference type="AlphaFoldDB" id="A0A9W8QAD1"/>
<feature type="compositionally biased region" description="Polar residues" evidence="3">
    <location>
        <begin position="129"/>
        <end position="138"/>
    </location>
</feature>
<proteinExistence type="predicted"/>
<dbReference type="Gene3D" id="4.10.240.10">
    <property type="entry name" value="Zn(2)-C6 fungal-type DNA-binding domain"/>
    <property type="match status" value="1"/>
</dbReference>
<evidence type="ECO:0000313" key="5">
    <source>
        <dbReference type="EMBL" id="KAJ4148366.1"/>
    </source>
</evidence>
<organism evidence="5 6">
    <name type="scientific">Akanthomyces muscarius</name>
    <name type="common">Entomopathogenic fungus</name>
    <name type="synonym">Lecanicillium muscarium</name>
    <dbReference type="NCBI Taxonomy" id="2231603"/>
    <lineage>
        <taxon>Eukaryota</taxon>
        <taxon>Fungi</taxon>
        <taxon>Dikarya</taxon>
        <taxon>Ascomycota</taxon>
        <taxon>Pezizomycotina</taxon>
        <taxon>Sordariomycetes</taxon>
        <taxon>Hypocreomycetidae</taxon>
        <taxon>Hypocreales</taxon>
        <taxon>Cordycipitaceae</taxon>
        <taxon>Akanthomyces</taxon>
    </lineage>
</organism>
<dbReference type="Pfam" id="PF00172">
    <property type="entry name" value="Zn_clus"/>
    <property type="match status" value="1"/>
</dbReference>
<dbReference type="GO" id="GO:0000981">
    <property type="term" value="F:DNA-binding transcription factor activity, RNA polymerase II-specific"/>
    <property type="evidence" value="ECO:0007669"/>
    <property type="project" value="InterPro"/>
</dbReference>
<dbReference type="PANTHER" id="PTHR37534:SF3">
    <property type="entry name" value="ZN(II)2CYS6 TRANSCRIPTION FACTOR (EUROFUNG)"/>
    <property type="match status" value="1"/>
</dbReference>
<keyword evidence="6" id="KW-1185">Reference proteome</keyword>
<dbReference type="Pfam" id="PF11951">
    <property type="entry name" value="Fungal_trans_2"/>
    <property type="match status" value="1"/>
</dbReference>
<evidence type="ECO:0000256" key="3">
    <source>
        <dbReference type="SAM" id="MobiDB-lite"/>
    </source>
</evidence>
<dbReference type="CDD" id="cd00067">
    <property type="entry name" value="GAL4"/>
    <property type="match status" value="1"/>
</dbReference>
<feature type="region of interest" description="Disordered" evidence="3">
    <location>
        <begin position="1"/>
        <end position="24"/>
    </location>
</feature>